<sequence length="87" mass="10024">MCYSEGLQVSRGDNTWYFFYDRSHNTESASWAKQTASKGAWKSQGEKSIYGLANRIGSKTSLDFIEETSEGRKIEWVMEQYHQANSK</sequence>
<evidence type="ECO:0000256" key="1">
    <source>
        <dbReference type="ARBA" id="ARBA00023015"/>
    </source>
</evidence>
<accession>A0A7J6VFJ6</accession>
<gene>
    <name evidence="6" type="ORF">FRX31_026883</name>
</gene>
<evidence type="ECO:0000313" key="6">
    <source>
        <dbReference type="EMBL" id="KAF5183527.1"/>
    </source>
</evidence>
<dbReference type="InterPro" id="IPR003441">
    <property type="entry name" value="NAC-dom"/>
</dbReference>
<feature type="non-terminal residue" evidence="6">
    <location>
        <position position="87"/>
    </location>
</feature>
<keyword evidence="3" id="KW-0804">Transcription</keyword>
<reference evidence="6 7" key="1">
    <citation type="submission" date="2020-06" db="EMBL/GenBank/DDBJ databases">
        <title>Transcriptomic and genomic resources for Thalictrum thalictroides and T. hernandezii: Facilitating candidate gene discovery in an emerging model plant lineage.</title>
        <authorList>
            <person name="Arias T."/>
            <person name="Riano-Pachon D.M."/>
            <person name="Di Stilio V.S."/>
        </authorList>
    </citation>
    <scope>NUCLEOTIDE SEQUENCE [LARGE SCALE GENOMIC DNA]</scope>
    <source>
        <strain evidence="7">cv. WT478/WT964</strain>
        <tissue evidence="6">Leaves</tissue>
    </source>
</reference>
<evidence type="ECO:0000313" key="7">
    <source>
        <dbReference type="Proteomes" id="UP000554482"/>
    </source>
</evidence>
<protein>
    <recommendedName>
        <fullName evidence="5">NAC domain-containing protein</fullName>
    </recommendedName>
</protein>
<dbReference type="Proteomes" id="UP000554482">
    <property type="component" value="Unassembled WGS sequence"/>
</dbReference>
<feature type="domain" description="NAC" evidence="5">
    <location>
        <begin position="1"/>
        <end position="87"/>
    </location>
</feature>
<evidence type="ECO:0000259" key="5">
    <source>
        <dbReference type="PROSITE" id="PS51005"/>
    </source>
</evidence>
<dbReference type="EMBL" id="JABWDY010033292">
    <property type="protein sequence ID" value="KAF5183527.1"/>
    <property type="molecule type" value="Genomic_DNA"/>
</dbReference>
<keyword evidence="4" id="KW-0539">Nucleus</keyword>
<dbReference type="Gene3D" id="2.170.150.80">
    <property type="entry name" value="NAC domain"/>
    <property type="match status" value="1"/>
</dbReference>
<evidence type="ECO:0000256" key="3">
    <source>
        <dbReference type="ARBA" id="ARBA00023163"/>
    </source>
</evidence>
<dbReference type="InterPro" id="IPR036093">
    <property type="entry name" value="NAC_dom_sf"/>
</dbReference>
<dbReference type="GO" id="GO:0003677">
    <property type="term" value="F:DNA binding"/>
    <property type="evidence" value="ECO:0007669"/>
    <property type="project" value="UniProtKB-KW"/>
</dbReference>
<comment type="caution">
    <text evidence="6">The sequence shown here is derived from an EMBL/GenBank/DDBJ whole genome shotgun (WGS) entry which is preliminary data.</text>
</comment>
<keyword evidence="7" id="KW-1185">Reference proteome</keyword>
<evidence type="ECO:0000256" key="4">
    <source>
        <dbReference type="ARBA" id="ARBA00023242"/>
    </source>
</evidence>
<dbReference type="PROSITE" id="PS51005">
    <property type="entry name" value="NAC"/>
    <property type="match status" value="1"/>
</dbReference>
<proteinExistence type="predicted"/>
<dbReference type="GO" id="GO:0006355">
    <property type="term" value="P:regulation of DNA-templated transcription"/>
    <property type="evidence" value="ECO:0007669"/>
    <property type="project" value="InterPro"/>
</dbReference>
<name>A0A7J6VFJ6_THATH</name>
<keyword evidence="2" id="KW-0238">DNA-binding</keyword>
<dbReference type="Pfam" id="PF02365">
    <property type="entry name" value="NAM"/>
    <property type="match status" value="1"/>
</dbReference>
<dbReference type="SUPFAM" id="SSF101941">
    <property type="entry name" value="NAC domain"/>
    <property type="match status" value="1"/>
</dbReference>
<dbReference type="AlphaFoldDB" id="A0A7J6VFJ6"/>
<organism evidence="6 7">
    <name type="scientific">Thalictrum thalictroides</name>
    <name type="common">Rue-anemone</name>
    <name type="synonym">Anemone thalictroides</name>
    <dbReference type="NCBI Taxonomy" id="46969"/>
    <lineage>
        <taxon>Eukaryota</taxon>
        <taxon>Viridiplantae</taxon>
        <taxon>Streptophyta</taxon>
        <taxon>Embryophyta</taxon>
        <taxon>Tracheophyta</taxon>
        <taxon>Spermatophyta</taxon>
        <taxon>Magnoliopsida</taxon>
        <taxon>Ranunculales</taxon>
        <taxon>Ranunculaceae</taxon>
        <taxon>Thalictroideae</taxon>
        <taxon>Thalictrum</taxon>
    </lineage>
</organism>
<evidence type="ECO:0000256" key="2">
    <source>
        <dbReference type="ARBA" id="ARBA00023125"/>
    </source>
</evidence>
<keyword evidence="1" id="KW-0805">Transcription regulation</keyword>